<keyword evidence="3" id="KW-0238">DNA-binding</keyword>
<keyword evidence="6" id="KW-1185">Reference proteome</keyword>
<comment type="caution">
    <text evidence="5">The sequence shown here is derived from an EMBL/GenBank/DDBJ whole genome shotgun (WGS) entry which is preliminary data.</text>
</comment>
<name>A0A934U0M1_9FIRM</name>
<dbReference type="RefSeq" id="WP_201427206.1">
    <property type="nucleotide sequence ID" value="NZ_JAEQMG010000048.1"/>
</dbReference>
<gene>
    <name evidence="5" type="ORF">JKK62_06495</name>
</gene>
<evidence type="ECO:0000256" key="1">
    <source>
        <dbReference type="ARBA" id="ARBA00011046"/>
    </source>
</evidence>
<dbReference type="InterPro" id="IPR036390">
    <property type="entry name" value="WH_DNA-bd_sf"/>
</dbReference>
<dbReference type="InterPro" id="IPR005650">
    <property type="entry name" value="BlaI_family"/>
</dbReference>
<evidence type="ECO:0000256" key="2">
    <source>
        <dbReference type="ARBA" id="ARBA00023015"/>
    </source>
</evidence>
<evidence type="ECO:0000256" key="3">
    <source>
        <dbReference type="ARBA" id="ARBA00023125"/>
    </source>
</evidence>
<dbReference type="EMBL" id="JAEQMG010000048">
    <property type="protein sequence ID" value="MBK6088308.1"/>
    <property type="molecule type" value="Genomic_DNA"/>
</dbReference>
<dbReference type="InterPro" id="IPR036388">
    <property type="entry name" value="WH-like_DNA-bd_sf"/>
</dbReference>
<dbReference type="Pfam" id="PF03965">
    <property type="entry name" value="Penicillinase_R"/>
    <property type="match status" value="1"/>
</dbReference>
<dbReference type="Proteomes" id="UP000633365">
    <property type="component" value="Unassembled WGS sequence"/>
</dbReference>
<comment type="similarity">
    <text evidence="1">Belongs to the BlaI transcriptional regulatory family.</text>
</comment>
<keyword evidence="4" id="KW-0804">Transcription</keyword>
<keyword evidence="2" id="KW-0805">Transcription regulation</keyword>
<evidence type="ECO:0000313" key="6">
    <source>
        <dbReference type="Proteomes" id="UP000633365"/>
    </source>
</evidence>
<dbReference type="SUPFAM" id="SSF46785">
    <property type="entry name" value="Winged helix' DNA-binding domain"/>
    <property type="match status" value="1"/>
</dbReference>
<reference evidence="5" key="1">
    <citation type="submission" date="2021-01" db="EMBL/GenBank/DDBJ databases">
        <title>Genome public.</title>
        <authorList>
            <person name="Liu C."/>
            <person name="Sun Q."/>
        </authorList>
    </citation>
    <scope>NUCLEOTIDE SEQUENCE</scope>
    <source>
        <strain evidence="5">M6</strain>
    </source>
</reference>
<proteinExistence type="inferred from homology"/>
<dbReference type="AlphaFoldDB" id="A0A934U0M1"/>
<dbReference type="Gene3D" id="1.10.10.10">
    <property type="entry name" value="Winged helix-like DNA-binding domain superfamily/Winged helix DNA-binding domain"/>
    <property type="match status" value="1"/>
</dbReference>
<dbReference type="GO" id="GO:0045892">
    <property type="term" value="P:negative regulation of DNA-templated transcription"/>
    <property type="evidence" value="ECO:0007669"/>
    <property type="project" value="InterPro"/>
</dbReference>
<sequence length="123" mass="14286">MMTKSEKQIMDLLWGVDEPLSCTEIIQMSGDKTWKDSYVHSLIKSLMKKDLVEVVSFELVSRSYARKFVPKLSKESYCIREYLNENPDNSFIKLFTAYLDQCDSADEVKAFEDAIGQWKTNHS</sequence>
<evidence type="ECO:0000313" key="5">
    <source>
        <dbReference type="EMBL" id="MBK6088308.1"/>
    </source>
</evidence>
<evidence type="ECO:0000256" key="4">
    <source>
        <dbReference type="ARBA" id="ARBA00023163"/>
    </source>
</evidence>
<protein>
    <submittedName>
        <fullName evidence="5">BlaI/MecI/CopY family transcriptional regulator</fullName>
    </submittedName>
</protein>
<dbReference type="GO" id="GO:0003677">
    <property type="term" value="F:DNA binding"/>
    <property type="evidence" value="ECO:0007669"/>
    <property type="project" value="UniProtKB-KW"/>
</dbReference>
<organism evidence="5 6">
    <name type="scientific">Ruminococcus difficilis</name>
    <dbReference type="NCBI Taxonomy" id="2763069"/>
    <lineage>
        <taxon>Bacteria</taxon>
        <taxon>Bacillati</taxon>
        <taxon>Bacillota</taxon>
        <taxon>Clostridia</taxon>
        <taxon>Eubacteriales</taxon>
        <taxon>Oscillospiraceae</taxon>
        <taxon>Ruminococcus</taxon>
    </lineage>
</organism>
<accession>A0A934U0M1</accession>